<protein>
    <submittedName>
        <fullName evidence="1">Uncharacterized protein</fullName>
    </submittedName>
</protein>
<keyword evidence="2" id="KW-1185">Reference proteome</keyword>
<accession>A0AAN7YYS3</accession>
<dbReference type="EMBL" id="JAVFKY010000001">
    <property type="protein sequence ID" value="KAK5584491.1"/>
    <property type="molecule type" value="Genomic_DNA"/>
</dbReference>
<dbReference type="Proteomes" id="UP001344447">
    <property type="component" value="Unassembled WGS sequence"/>
</dbReference>
<sequence length="60" mass="7420">MIYNIFLEFLDTFQNSIEFLFLESLKWQCLYRVSHIYNHCFYQLMQLNLPPISYPLYSMV</sequence>
<reference evidence="1 2" key="1">
    <citation type="submission" date="2023-11" db="EMBL/GenBank/DDBJ databases">
        <title>Dfirmibasis_genome.</title>
        <authorList>
            <person name="Edelbroek B."/>
            <person name="Kjellin J."/>
            <person name="Jerlstrom-Hultqvist J."/>
            <person name="Soderbom F."/>
        </authorList>
    </citation>
    <scope>NUCLEOTIDE SEQUENCE [LARGE SCALE GENOMIC DNA]</scope>
    <source>
        <strain evidence="1 2">TNS-C-14</strain>
    </source>
</reference>
<evidence type="ECO:0000313" key="2">
    <source>
        <dbReference type="Proteomes" id="UP001344447"/>
    </source>
</evidence>
<name>A0AAN7YYS3_9MYCE</name>
<comment type="caution">
    <text evidence="1">The sequence shown here is derived from an EMBL/GenBank/DDBJ whole genome shotgun (WGS) entry which is preliminary data.</text>
</comment>
<proteinExistence type="predicted"/>
<dbReference type="AlphaFoldDB" id="A0AAN7YYS3"/>
<organism evidence="1 2">
    <name type="scientific">Dictyostelium firmibasis</name>
    <dbReference type="NCBI Taxonomy" id="79012"/>
    <lineage>
        <taxon>Eukaryota</taxon>
        <taxon>Amoebozoa</taxon>
        <taxon>Evosea</taxon>
        <taxon>Eumycetozoa</taxon>
        <taxon>Dictyostelia</taxon>
        <taxon>Dictyosteliales</taxon>
        <taxon>Dictyosteliaceae</taxon>
        <taxon>Dictyostelium</taxon>
    </lineage>
</organism>
<evidence type="ECO:0000313" key="1">
    <source>
        <dbReference type="EMBL" id="KAK5584491.1"/>
    </source>
</evidence>
<gene>
    <name evidence="1" type="ORF">RB653_006103</name>
</gene>